<dbReference type="AlphaFoldDB" id="A0A0R0CPZ1"/>
<evidence type="ECO:0000313" key="3">
    <source>
        <dbReference type="Proteomes" id="UP000052052"/>
    </source>
</evidence>
<proteinExistence type="predicted"/>
<comment type="caution">
    <text evidence="2">The sequence shown here is derived from an EMBL/GenBank/DDBJ whole genome shotgun (WGS) entry which is preliminary data.</text>
</comment>
<protein>
    <recommendedName>
        <fullName evidence="4">Sel1 repeat-containing protein</fullName>
    </recommendedName>
</protein>
<sequence>MHRARSSRLVALAGLLLVVLGAPRALAIQPDSLLLDDPRILNSHGFLASHPDQRYRRLGLQAYEGGHLRQARDYYRMGARYADKLSQAAYAEMLWNGEGGSVDQPAAYAWMDLAAERGTTWLLAKREQYWKALSPAQQQQALQIGQTVYAEYRDAVARPRLERELRVALKGQTGSHLGASNNRLKICIGPGEPTPNSCRAVVSSDIYYHKRFWQPDAYWDWQDQLLASPDRQGQVQVGDPQALPPASGQ</sequence>
<accession>A0A0R0CPZ1</accession>
<dbReference type="Proteomes" id="UP000052052">
    <property type="component" value="Unassembled WGS sequence"/>
</dbReference>
<gene>
    <name evidence="2" type="ORF">ABB29_13295</name>
</gene>
<dbReference type="SUPFAM" id="SSF81901">
    <property type="entry name" value="HCP-like"/>
    <property type="match status" value="1"/>
</dbReference>
<feature type="region of interest" description="Disordered" evidence="1">
    <location>
        <begin position="230"/>
        <end position="249"/>
    </location>
</feature>
<name>A0A0R0CPZ1_9GAMM</name>
<organism evidence="2 3">
    <name type="scientific">Pseudoxanthomonas dokdonensis</name>
    <dbReference type="NCBI Taxonomy" id="344882"/>
    <lineage>
        <taxon>Bacteria</taxon>
        <taxon>Pseudomonadati</taxon>
        <taxon>Pseudomonadota</taxon>
        <taxon>Gammaproteobacteria</taxon>
        <taxon>Lysobacterales</taxon>
        <taxon>Lysobacteraceae</taxon>
        <taxon>Pseudoxanthomonas</taxon>
    </lineage>
</organism>
<evidence type="ECO:0000256" key="1">
    <source>
        <dbReference type="SAM" id="MobiDB-lite"/>
    </source>
</evidence>
<dbReference type="STRING" id="344882.ABB29_13295"/>
<reference evidence="2 3" key="1">
    <citation type="submission" date="2015-05" db="EMBL/GenBank/DDBJ databases">
        <title>Genome sequencing and analysis of members of genus Stenotrophomonas.</title>
        <authorList>
            <person name="Patil P.P."/>
            <person name="Midha S."/>
            <person name="Patil P.B."/>
        </authorList>
    </citation>
    <scope>NUCLEOTIDE SEQUENCE [LARGE SCALE GENOMIC DNA]</scope>
    <source>
        <strain evidence="2 3">DSM 21858</strain>
    </source>
</reference>
<keyword evidence="3" id="KW-1185">Reference proteome</keyword>
<dbReference type="PATRIC" id="fig|344882.3.peg.1039"/>
<dbReference type="OrthoDB" id="7063913at2"/>
<dbReference type="Gene3D" id="1.25.40.10">
    <property type="entry name" value="Tetratricopeptide repeat domain"/>
    <property type="match status" value="1"/>
</dbReference>
<dbReference type="EMBL" id="LDJL01000015">
    <property type="protein sequence ID" value="KRG68298.1"/>
    <property type="molecule type" value="Genomic_DNA"/>
</dbReference>
<evidence type="ECO:0008006" key="4">
    <source>
        <dbReference type="Google" id="ProtNLM"/>
    </source>
</evidence>
<evidence type="ECO:0000313" key="2">
    <source>
        <dbReference type="EMBL" id="KRG68298.1"/>
    </source>
</evidence>
<dbReference type="InterPro" id="IPR011990">
    <property type="entry name" value="TPR-like_helical_dom_sf"/>
</dbReference>